<dbReference type="RefSeq" id="WP_094805945.1">
    <property type="nucleotide sequence ID" value="NZ_NEVT01000003.1"/>
</dbReference>
<dbReference type="Proteomes" id="UP000215633">
    <property type="component" value="Unassembled WGS sequence"/>
</dbReference>
<organism evidence="2 3">
    <name type="scientific">Bordetella genomosp. 2</name>
    <dbReference type="NCBI Taxonomy" id="1983456"/>
    <lineage>
        <taxon>Bacteria</taxon>
        <taxon>Pseudomonadati</taxon>
        <taxon>Pseudomonadota</taxon>
        <taxon>Betaproteobacteria</taxon>
        <taxon>Burkholderiales</taxon>
        <taxon>Alcaligenaceae</taxon>
        <taxon>Bordetella</taxon>
    </lineage>
</organism>
<dbReference type="SUPFAM" id="SSF51735">
    <property type="entry name" value="NAD(P)-binding Rossmann-fold domains"/>
    <property type="match status" value="1"/>
</dbReference>
<evidence type="ECO:0000259" key="1">
    <source>
        <dbReference type="Pfam" id="PF03807"/>
    </source>
</evidence>
<dbReference type="EMBL" id="NEVT01000003">
    <property type="protein sequence ID" value="OZI79385.1"/>
    <property type="molecule type" value="Genomic_DNA"/>
</dbReference>
<protein>
    <recommendedName>
        <fullName evidence="1">Pyrroline-5-carboxylate reductase catalytic N-terminal domain-containing protein</fullName>
    </recommendedName>
</protein>
<evidence type="ECO:0000313" key="2">
    <source>
        <dbReference type="EMBL" id="OZI79385.1"/>
    </source>
</evidence>
<comment type="caution">
    <text evidence="2">The sequence shown here is derived from an EMBL/GenBank/DDBJ whole genome shotgun (WGS) entry which is preliminary data.</text>
</comment>
<dbReference type="InterPro" id="IPR028939">
    <property type="entry name" value="P5C_Rdtase_cat_N"/>
</dbReference>
<dbReference type="InterPro" id="IPR036291">
    <property type="entry name" value="NAD(P)-bd_dom_sf"/>
</dbReference>
<reference evidence="3" key="1">
    <citation type="submission" date="2017-05" db="EMBL/GenBank/DDBJ databases">
        <title>Complete and WGS of Bordetella genogroups.</title>
        <authorList>
            <person name="Spilker T."/>
            <person name="Lipuma J."/>
        </authorList>
    </citation>
    <scope>NUCLEOTIDE SEQUENCE [LARGE SCALE GENOMIC DNA]</scope>
    <source>
        <strain evidence="3">AU8256</strain>
    </source>
</reference>
<evidence type="ECO:0000313" key="3">
    <source>
        <dbReference type="Proteomes" id="UP000215633"/>
    </source>
</evidence>
<keyword evidence="3" id="KW-1185">Reference proteome</keyword>
<accession>A0A261VZ79</accession>
<sequence length="156" mass="16326">MNTPPVARIGIIGLGATGSAAARRLLASGLPDLALTVFDKVPAHCEPFRGSATLAVSAQEALLESDLLLLALPAAREIDRTLERFSDGQVGVEVRGKLIWNLRARPQAPAGLREAVEAAGADYVPDHAGAAQLEDLLRRRFDAARARAVAAAMLGA</sequence>
<proteinExistence type="predicted"/>
<name>A0A261VZ79_9BORD</name>
<dbReference type="Gene3D" id="3.40.50.720">
    <property type="entry name" value="NAD(P)-binding Rossmann-like Domain"/>
    <property type="match status" value="1"/>
</dbReference>
<dbReference type="AlphaFoldDB" id="A0A261VZ79"/>
<dbReference type="Pfam" id="PF03807">
    <property type="entry name" value="F420_oxidored"/>
    <property type="match status" value="1"/>
</dbReference>
<feature type="domain" description="Pyrroline-5-carboxylate reductase catalytic N-terminal" evidence="1">
    <location>
        <begin position="8"/>
        <end position="75"/>
    </location>
</feature>
<gene>
    <name evidence="2" type="ORF">CAL24_05490</name>
</gene>